<dbReference type="NCBIfam" id="TIGR04500">
    <property type="entry name" value="PpiC_rel_mature"/>
    <property type="match status" value="1"/>
</dbReference>
<sequence>MTDFAKALQSGASLLRTLPRRNSGVADAHRAVGEWAARYPEVRAQLVVDRRPGTPVVDYDLLLDHPDGGTVALTAPPEDGVPWLIDHSTHWAAGHLVSVNEVDVTIPQALTMLRSLSRRDASPYQEIVDQCLLVEAAGDAGDGDAAGTAPLTAADLQATADEFRRGRGLHDRASTLAWMTEAGMSGERFEAYITEIARRRRFRRDKETELAPGHLAANPGDFARVRAVWATGDEKVTAATPTDLLATLASLGETVTSPGETAVTSYGEAMVTSLRETAVTSLRETAVTFATRWEAELPEALRGAEPGRVVGPVELPDGGFLTGAVLSRSPAAGDAETLAAAGRAAFTGWLAERRAAATVEWHWS</sequence>
<accession>A0ABV5TLG1</accession>
<evidence type="ECO:0000313" key="1">
    <source>
        <dbReference type="EMBL" id="MFB9679956.1"/>
    </source>
</evidence>
<name>A0ABV5TLG1_9ACTN</name>
<evidence type="ECO:0000313" key="2">
    <source>
        <dbReference type="Proteomes" id="UP001589610"/>
    </source>
</evidence>
<dbReference type="Proteomes" id="UP001589610">
    <property type="component" value="Unassembled WGS sequence"/>
</dbReference>
<gene>
    <name evidence="1" type="ORF">ACFFRH_31120</name>
</gene>
<organism evidence="1 2">
    <name type="scientific">Streptosporangium vulgare</name>
    <dbReference type="NCBI Taxonomy" id="46190"/>
    <lineage>
        <taxon>Bacteria</taxon>
        <taxon>Bacillati</taxon>
        <taxon>Actinomycetota</taxon>
        <taxon>Actinomycetes</taxon>
        <taxon>Streptosporangiales</taxon>
        <taxon>Streptosporangiaceae</taxon>
        <taxon>Streptosporangium</taxon>
    </lineage>
</organism>
<proteinExistence type="predicted"/>
<protein>
    <submittedName>
        <fullName evidence="1">TIGR04500 family putative peptide maturation system protein</fullName>
    </submittedName>
</protein>
<dbReference type="RefSeq" id="WP_386161147.1">
    <property type="nucleotide sequence ID" value="NZ_JBHMBS010000019.1"/>
</dbReference>
<dbReference type="EMBL" id="JBHMBS010000019">
    <property type="protein sequence ID" value="MFB9679956.1"/>
    <property type="molecule type" value="Genomic_DNA"/>
</dbReference>
<reference evidence="1 2" key="1">
    <citation type="submission" date="2024-09" db="EMBL/GenBank/DDBJ databases">
        <authorList>
            <person name="Sun Q."/>
            <person name="Mori K."/>
        </authorList>
    </citation>
    <scope>NUCLEOTIDE SEQUENCE [LARGE SCALE GENOMIC DNA]</scope>
    <source>
        <strain evidence="1 2">JCM 3028</strain>
    </source>
</reference>
<comment type="caution">
    <text evidence="1">The sequence shown here is derived from an EMBL/GenBank/DDBJ whole genome shotgun (WGS) entry which is preliminary data.</text>
</comment>
<dbReference type="InterPro" id="IPR030985">
    <property type="entry name" value="PpiC-rel_mature"/>
</dbReference>
<keyword evidence="2" id="KW-1185">Reference proteome</keyword>